<sequence>MARYSLQRFFNIVMVKRNTETGSPVQSPAANMGYLVYMLQGKLFRMNDLVSTTPFFKSLVPGSPYTLLT</sequence>
<protein>
    <submittedName>
        <fullName evidence="2">Uncharacterized protein</fullName>
    </submittedName>
</protein>
<comment type="caution">
    <text evidence="2">The sequence shown here is derived from an EMBL/GenBank/DDBJ whole genome shotgun (WGS) entry which is preliminary data.</text>
</comment>
<proteinExistence type="predicted"/>
<organism evidence="2 3">
    <name type="scientific">Saguinus oedipus</name>
    <name type="common">Cotton-top tamarin</name>
    <name type="synonym">Oedipomidas oedipus</name>
    <dbReference type="NCBI Taxonomy" id="9490"/>
    <lineage>
        <taxon>Eukaryota</taxon>
        <taxon>Metazoa</taxon>
        <taxon>Chordata</taxon>
        <taxon>Craniata</taxon>
        <taxon>Vertebrata</taxon>
        <taxon>Euteleostomi</taxon>
        <taxon>Mammalia</taxon>
        <taxon>Eutheria</taxon>
        <taxon>Euarchontoglires</taxon>
        <taxon>Primates</taxon>
        <taxon>Haplorrhini</taxon>
        <taxon>Platyrrhini</taxon>
        <taxon>Cebidae</taxon>
        <taxon>Callitrichinae</taxon>
        <taxon>Saguinus</taxon>
    </lineage>
</organism>
<gene>
    <name evidence="1" type="ORF">P7K49_040718</name>
    <name evidence="2" type="ORF">P7K49_040719</name>
</gene>
<accession>A0ABQ9TBH3</accession>
<dbReference type="EMBL" id="JASSZA010000050">
    <property type="protein sequence ID" value="KAK2081895.1"/>
    <property type="molecule type" value="Genomic_DNA"/>
</dbReference>
<dbReference type="EMBL" id="JASSZA010000050">
    <property type="protein sequence ID" value="KAK2081894.1"/>
    <property type="molecule type" value="Genomic_DNA"/>
</dbReference>
<evidence type="ECO:0000313" key="3">
    <source>
        <dbReference type="Proteomes" id="UP001266305"/>
    </source>
</evidence>
<reference evidence="2 3" key="1">
    <citation type="submission" date="2023-05" db="EMBL/GenBank/DDBJ databases">
        <title>B98-5 Cell Line De Novo Hybrid Assembly: An Optical Mapping Approach.</title>
        <authorList>
            <person name="Kananen K."/>
            <person name="Auerbach J.A."/>
            <person name="Kautto E."/>
            <person name="Blachly J.S."/>
        </authorList>
    </citation>
    <scope>NUCLEOTIDE SEQUENCE [LARGE SCALE GENOMIC DNA]</scope>
    <source>
        <strain evidence="2">B95-8</strain>
        <tissue evidence="2">Cell line</tissue>
    </source>
</reference>
<name>A0ABQ9TBH3_SAGOE</name>
<dbReference type="Proteomes" id="UP001266305">
    <property type="component" value="Unassembled WGS sequence"/>
</dbReference>
<evidence type="ECO:0000313" key="2">
    <source>
        <dbReference type="EMBL" id="KAK2081895.1"/>
    </source>
</evidence>
<keyword evidence="3" id="KW-1185">Reference proteome</keyword>
<evidence type="ECO:0000313" key="1">
    <source>
        <dbReference type="EMBL" id="KAK2081894.1"/>
    </source>
</evidence>